<reference evidence="1 2" key="1">
    <citation type="journal article" date="2022" name="DNA Res.">
        <title>Chromosomal-level genome assembly of the orchid tree Bauhinia variegata (Leguminosae; Cercidoideae) supports the allotetraploid origin hypothesis of Bauhinia.</title>
        <authorList>
            <person name="Zhong Y."/>
            <person name="Chen Y."/>
            <person name="Zheng D."/>
            <person name="Pang J."/>
            <person name="Liu Y."/>
            <person name="Luo S."/>
            <person name="Meng S."/>
            <person name="Qian L."/>
            <person name="Wei D."/>
            <person name="Dai S."/>
            <person name="Zhou R."/>
        </authorList>
    </citation>
    <scope>NUCLEOTIDE SEQUENCE [LARGE SCALE GENOMIC DNA]</scope>
    <source>
        <strain evidence="1">BV-YZ2020</strain>
    </source>
</reference>
<accession>A0ACB9PYI1</accession>
<dbReference type="EMBL" id="CM039427">
    <property type="protein sequence ID" value="KAI4353591.1"/>
    <property type="molecule type" value="Genomic_DNA"/>
</dbReference>
<dbReference type="Proteomes" id="UP000828941">
    <property type="component" value="Chromosome 2"/>
</dbReference>
<evidence type="ECO:0000313" key="2">
    <source>
        <dbReference type="Proteomes" id="UP000828941"/>
    </source>
</evidence>
<evidence type="ECO:0000313" key="1">
    <source>
        <dbReference type="EMBL" id="KAI4353591.1"/>
    </source>
</evidence>
<name>A0ACB9PYI1_BAUVA</name>
<keyword evidence="2" id="KW-1185">Reference proteome</keyword>
<sequence>MTRKLRKVILKKEGQRRSPRLSALETWQANGSSRLGDPVLCSNSKTATASEYEKPKLDNGQDQGPAFRTRGRNKRKLRPVQQVSASASILCAPKQDGSHSDEEDIQKQNDEPSNLPSATFVPEKRVLELVLDILQRRDTYEIFAEPVDPKEVEDYYEIIEEPMDFGTTRAKLHEGMYKSLEQFEHDVYLIFSNAMRFNSSSTVYFRQARAINDLAKKVFQVLKANPEKFKSEFSEKTKKVIRRNQGDFKASINVKSSGLINGVSSKVMPCSFRGTSIRKSFKANHGLLNTAKHVNSRKPETLSGTRDCRQHGSFEADRRSTYRPALPLYKDESIFPTVYSKLKLLEHVNQQDIGYRDSLMFFVKDLGLKAQNIARRKLPGCEIRTAASPVSRRPETLNTVTASMPQNPLNGFSGYPNSMRSPKERVDVEIISEGKTAYINDDIDHARVDWTLNADKKNAFSSLGEKMRDSQGTSFGYNEVYKNWSHSYHSVASVEDLSCSVDPSKEIDNNSMILSLDKTKSINQVQLSESAVKHSQTVVLEPRLESKCMFRSQSWALQPRDVSSSIQDKTQMEKPSFNSPRGDFETMAVQHPTREVSCSFEAGNILKSKQTLPLASSFIFNLPYLKTRLDQMKSSEHYRLSELDSGYNKKPAESLDP</sequence>
<comment type="caution">
    <text evidence="1">The sequence shown here is derived from an EMBL/GenBank/DDBJ whole genome shotgun (WGS) entry which is preliminary data.</text>
</comment>
<protein>
    <submittedName>
        <fullName evidence="1">Uncharacterized protein</fullName>
    </submittedName>
</protein>
<proteinExistence type="predicted"/>
<organism evidence="1 2">
    <name type="scientific">Bauhinia variegata</name>
    <name type="common">Purple orchid tree</name>
    <name type="synonym">Phanera variegata</name>
    <dbReference type="NCBI Taxonomy" id="167791"/>
    <lineage>
        <taxon>Eukaryota</taxon>
        <taxon>Viridiplantae</taxon>
        <taxon>Streptophyta</taxon>
        <taxon>Embryophyta</taxon>
        <taxon>Tracheophyta</taxon>
        <taxon>Spermatophyta</taxon>
        <taxon>Magnoliopsida</taxon>
        <taxon>eudicotyledons</taxon>
        <taxon>Gunneridae</taxon>
        <taxon>Pentapetalae</taxon>
        <taxon>rosids</taxon>
        <taxon>fabids</taxon>
        <taxon>Fabales</taxon>
        <taxon>Fabaceae</taxon>
        <taxon>Cercidoideae</taxon>
        <taxon>Cercideae</taxon>
        <taxon>Bauhiniinae</taxon>
        <taxon>Bauhinia</taxon>
    </lineage>
</organism>
<gene>
    <name evidence="1" type="ORF">L6164_002530</name>
</gene>